<dbReference type="RefSeq" id="XP_022140689.1">
    <property type="nucleotide sequence ID" value="XM_022284997.1"/>
</dbReference>
<evidence type="ECO:0000256" key="4">
    <source>
        <dbReference type="ARBA" id="ARBA00022525"/>
    </source>
</evidence>
<dbReference type="GO" id="GO:0010052">
    <property type="term" value="P:guard cell differentiation"/>
    <property type="evidence" value="ECO:0007669"/>
    <property type="project" value="UniProtKB-UniRule"/>
</dbReference>
<name>A0A6J1CGD5_MOMCH</name>
<keyword evidence="6" id="KW-1015">Disulfide bond</keyword>
<proteinExistence type="inferred from homology"/>
<dbReference type="OrthoDB" id="771316at2759"/>
<comment type="similarity">
    <text evidence="2 7">Belongs to the plant cysteine rich small secretory peptide family. Epidermal patterning factor subfamily.</text>
</comment>
<comment type="subcellular location">
    <subcellularLocation>
        <location evidence="1 7">Secreted</location>
    </subcellularLocation>
</comment>
<evidence type="ECO:0000256" key="1">
    <source>
        <dbReference type="ARBA" id="ARBA00004613"/>
    </source>
</evidence>
<comment type="function">
    <text evidence="7">Controls stomatal patterning.</text>
</comment>
<accession>A0A6J1CGD5</accession>
<evidence type="ECO:0000256" key="7">
    <source>
        <dbReference type="RuleBase" id="RU367102"/>
    </source>
</evidence>
<dbReference type="InterPro" id="IPR039455">
    <property type="entry name" value="EPFL"/>
</dbReference>
<dbReference type="KEGG" id="mcha:111011291"/>
<gene>
    <name evidence="9" type="primary">LOC111011291</name>
</gene>
<feature type="chain" id="PRO_5027155675" description="Epidermal patterning factor-like protein" evidence="7">
    <location>
        <begin position="29"/>
        <end position="100"/>
    </location>
</feature>
<dbReference type="PANTHER" id="PTHR33109:SF41">
    <property type="entry name" value="PROTEIN EPIDERMAL PATTERNING FACTOR 1"/>
    <property type="match status" value="1"/>
</dbReference>
<evidence type="ECO:0000256" key="2">
    <source>
        <dbReference type="ARBA" id="ARBA00008127"/>
    </source>
</evidence>
<protein>
    <recommendedName>
        <fullName evidence="7">Epidermal patterning factor-like protein</fullName>
    </recommendedName>
</protein>
<evidence type="ECO:0000256" key="3">
    <source>
        <dbReference type="ARBA" id="ARBA00022473"/>
    </source>
</evidence>
<reference evidence="9" key="1">
    <citation type="submission" date="2025-08" db="UniProtKB">
        <authorList>
            <consortium name="RefSeq"/>
        </authorList>
    </citation>
    <scope>IDENTIFICATION</scope>
    <source>
        <strain evidence="9">OHB3-1</strain>
    </source>
</reference>
<sequence length="100" mass="10873">MKSMKRASIDHVVVVLVIVGLLVQTVTSARHITRSGKGIRRGETVKIAGSRLPDCSHACGWCSPCRLVMVRYICGAAVEDSETCPTAYKCMCTFKSFPVP</sequence>
<dbReference type="Proteomes" id="UP000504603">
    <property type="component" value="Unplaced"/>
</dbReference>
<keyword evidence="5 7" id="KW-0732">Signal</keyword>
<dbReference type="GO" id="GO:0005576">
    <property type="term" value="C:extracellular region"/>
    <property type="evidence" value="ECO:0007669"/>
    <property type="project" value="UniProtKB-SubCell"/>
</dbReference>
<keyword evidence="8" id="KW-1185">Reference proteome</keyword>
<dbReference type="AlphaFoldDB" id="A0A6J1CGD5"/>
<keyword evidence="3 7" id="KW-0217">Developmental protein</keyword>
<keyword evidence="4 7" id="KW-0964">Secreted</keyword>
<evidence type="ECO:0000313" key="8">
    <source>
        <dbReference type="Proteomes" id="UP000504603"/>
    </source>
</evidence>
<dbReference type="PANTHER" id="PTHR33109">
    <property type="entry name" value="EPIDERMAL PATTERNING FACTOR-LIKE PROTEIN 4"/>
    <property type="match status" value="1"/>
</dbReference>
<evidence type="ECO:0000313" key="9">
    <source>
        <dbReference type="RefSeq" id="XP_022140689.1"/>
    </source>
</evidence>
<organism evidence="8 9">
    <name type="scientific">Momordica charantia</name>
    <name type="common">Bitter gourd</name>
    <name type="synonym">Balsam pear</name>
    <dbReference type="NCBI Taxonomy" id="3673"/>
    <lineage>
        <taxon>Eukaryota</taxon>
        <taxon>Viridiplantae</taxon>
        <taxon>Streptophyta</taxon>
        <taxon>Embryophyta</taxon>
        <taxon>Tracheophyta</taxon>
        <taxon>Spermatophyta</taxon>
        <taxon>Magnoliopsida</taxon>
        <taxon>eudicotyledons</taxon>
        <taxon>Gunneridae</taxon>
        <taxon>Pentapetalae</taxon>
        <taxon>rosids</taxon>
        <taxon>fabids</taxon>
        <taxon>Cucurbitales</taxon>
        <taxon>Cucurbitaceae</taxon>
        <taxon>Momordiceae</taxon>
        <taxon>Momordica</taxon>
    </lineage>
</organism>
<dbReference type="GeneID" id="111011291"/>
<feature type="signal peptide" evidence="7">
    <location>
        <begin position="1"/>
        <end position="28"/>
    </location>
</feature>
<evidence type="ECO:0000256" key="5">
    <source>
        <dbReference type="ARBA" id="ARBA00022729"/>
    </source>
</evidence>
<evidence type="ECO:0000256" key="6">
    <source>
        <dbReference type="ARBA" id="ARBA00023157"/>
    </source>
</evidence>
<dbReference type="Pfam" id="PF17181">
    <property type="entry name" value="EPF"/>
    <property type="match status" value="1"/>
</dbReference>